<dbReference type="PROSITE" id="PS00211">
    <property type="entry name" value="ABC_TRANSPORTER_1"/>
    <property type="match status" value="1"/>
</dbReference>
<dbReference type="InterPro" id="IPR015854">
    <property type="entry name" value="ABC_transpr_LolD-like"/>
</dbReference>
<evidence type="ECO:0000259" key="4">
    <source>
        <dbReference type="PROSITE" id="PS50893"/>
    </source>
</evidence>
<dbReference type="RefSeq" id="WP_337332122.1">
    <property type="nucleotide sequence ID" value="NZ_JBBDGM010000006.1"/>
</dbReference>
<evidence type="ECO:0000256" key="1">
    <source>
        <dbReference type="ARBA" id="ARBA00005417"/>
    </source>
</evidence>
<proteinExistence type="inferred from homology"/>
<dbReference type="PANTHER" id="PTHR24220">
    <property type="entry name" value="IMPORT ATP-BINDING PROTEIN"/>
    <property type="match status" value="1"/>
</dbReference>
<accession>A0ABU8LAT7</accession>
<dbReference type="SUPFAM" id="SSF52540">
    <property type="entry name" value="P-loop containing nucleoside triphosphate hydrolases"/>
    <property type="match status" value="1"/>
</dbReference>
<dbReference type="InterPro" id="IPR003439">
    <property type="entry name" value="ABC_transporter-like_ATP-bd"/>
</dbReference>
<keyword evidence="2" id="KW-0547">Nucleotide-binding</keyword>
<evidence type="ECO:0000313" key="6">
    <source>
        <dbReference type="Proteomes" id="UP001371224"/>
    </source>
</evidence>
<dbReference type="SMART" id="SM00382">
    <property type="entry name" value="AAA"/>
    <property type="match status" value="1"/>
</dbReference>
<dbReference type="PROSITE" id="PS50893">
    <property type="entry name" value="ABC_TRANSPORTER_2"/>
    <property type="match status" value="1"/>
</dbReference>
<dbReference type="EMBL" id="JBBDGM010000006">
    <property type="protein sequence ID" value="MEJ1088460.1"/>
    <property type="molecule type" value="Genomic_DNA"/>
</dbReference>
<dbReference type="Gene3D" id="3.40.50.300">
    <property type="entry name" value="P-loop containing nucleotide triphosphate hydrolases"/>
    <property type="match status" value="1"/>
</dbReference>
<name>A0ABU8LAT7_9MICO</name>
<keyword evidence="3 5" id="KW-0067">ATP-binding</keyword>
<dbReference type="Proteomes" id="UP001371224">
    <property type="component" value="Unassembled WGS sequence"/>
</dbReference>
<dbReference type="InterPro" id="IPR017871">
    <property type="entry name" value="ABC_transporter-like_CS"/>
</dbReference>
<evidence type="ECO:0000313" key="5">
    <source>
        <dbReference type="EMBL" id="MEJ1088460.1"/>
    </source>
</evidence>
<comment type="caution">
    <text evidence="5">The sequence shown here is derived from an EMBL/GenBank/DDBJ whole genome shotgun (WGS) entry which is preliminary data.</text>
</comment>
<organism evidence="5 6">
    <name type="scientific">Microbacterium bandirmense</name>
    <dbReference type="NCBI Taxonomy" id="3122050"/>
    <lineage>
        <taxon>Bacteria</taxon>
        <taxon>Bacillati</taxon>
        <taxon>Actinomycetota</taxon>
        <taxon>Actinomycetes</taxon>
        <taxon>Micrococcales</taxon>
        <taxon>Microbacteriaceae</taxon>
        <taxon>Microbacterium</taxon>
    </lineage>
</organism>
<dbReference type="InterPro" id="IPR003593">
    <property type="entry name" value="AAA+_ATPase"/>
</dbReference>
<dbReference type="Pfam" id="PF00005">
    <property type="entry name" value="ABC_tran"/>
    <property type="match status" value="1"/>
</dbReference>
<evidence type="ECO:0000256" key="2">
    <source>
        <dbReference type="ARBA" id="ARBA00022741"/>
    </source>
</evidence>
<sequence>MVEPTFELKGARRTLPGGTSILQGIDLAVHPGESIAVVGRSGSGKSTLLAGLGLLSSFDHGSHFRLVGKDVQRMRERQSARLRARSIGFVLQNSGLIDHLSAMENVRMPLLHSRLVSPQRAKALAADALARMGIAHLARRRPAKVSGGERQRIAIARALAINPRLILADEPTGALDEHTGQVVLAEMLSRVREAAASLVVVTHDHEVAGQMDRVFRLEHGTLRQLQGLTR</sequence>
<dbReference type="GO" id="GO:0005524">
    <property type="term" value="F:ATP binding"/>
    <property type="evidence" value="ECO:0007669"/>
    <property type="project" value="UniProtKB-KW"/>
</dbReference>
<comment type="similarity">
    <text evidence="1">Belongs to the ABC transporter superfamily.</text>
</comment>
<evidence type="ECO:0000256" key="3">
    <source>
        <dbReference type="ARBA" id="ARBA00022840"/>
    </source>
</evidence>
<dbReference type="InterPro" id="IPR027417">
    <property type="entry name" value="P-loop_NTPase"/>
</dbReference>
<dbReference type="PANTHER" id="PTHR24220:SF689">
    <property type="entry name" value="LIPOPROTEIN-RELEASING SYSTEM ATP-BINDING PROTEIN LOLD"/>
    <property type="match status" value="1"/>
</dbReference>
<keyword evidence="6" id="KW-1185">Reference proteome</keyword>
<feature type="domain" description="ABC transporter" evidence="4">
    <location>
        <begin position="6"/>
        <end position="229"/>
    </location>
</feature>
<protein>
    <submittedName>
        <fullName evidence="5">ATP-binding cassette domain-containing protein</fullName>
    </submittedName>
</protein>
<gene>
    <name evidence="5" type="ORF">WDU99_09045</name>
</gene>
<reference evidence="5 6" key="1">
    <citation type="submission" date="2024-02" db="EMBL/GenBank/DDBJ databases">
        <authorList>
            <person name="Saticioglu I.B."/>
        </authorList>
    </citation>
    <scope>NUCLEOTIDE SEQUENCE [LARGE SCALE GENOMIC DNA]</scope>
    <source>
        <strain evidence="5 6">Mu-80</strain>
    </source>
</reference>